<evidence type="ECO:0000313" key="2">
    <source>
        <dbReference type="EMBL" id="MFD2564007.1"/>
    </source>
</evidence>
<gene>
    <name evidence="2" type="ORF">ACFSR1_15100</name>
</gene>
<organism evidence="2 3">
    <name type="scientific">Aquimarina rubra</name>
    <dbReference type="NCBI Taxonomy" id="1920033"/>
    <lineage>
        <taxon>Bacteria</taxon>
        <taxon>Pseudomonadati</taxon>
        <taxon>Bacteroidota</taxon>
        <taxon>Flavobacteriia</taxon>
        <taxon>Flavobacteriales</taxon>
        <taxon>Flavobacteriaceae</taxon>
        <taxon>Aquimarina</taxon>
    </lineage>
</organism>
<keyword evidence="3" id="KW-1185">Reference proteome</keyword>
<accession>A0ABW5LKP1</accession>
<evidence type="ECO:0000313" key="3">
    <source>
        <dbReference type="Proteomes" id="UP001597319"/>
    </source>
</evidence>
<dbReference type="Gene3D" id="3.30.1150.10">
    <property type="match status" value="1"/>
</dbReference>
<dbReference type="EMBL" id="JBHULE010000019">
    <property type="protein sequence ID" value="MFD2564007.1"/>
    <property type="molecule type" value="Genomic_DNA"/>
</dbReference>
<protein>
    <recommendedName>
        <fullName evidence="4">TonB C-terminal domain-containing protein</fullName>
    </recommendedName>
</protein>
<name>A0ABW5LKP1_9FLAO</name>
<evidence type="ECO:0008006" key="4">
    <source>
        <dbReference type="Google" id="ProtNLM"/>
    </source>
</evidence>
<sequence length="626" mass="72257">MKAFWLYGIILFQMGAFAQQDFEGTITDRYPTGEILEKSKDATENTPREITKYFKSGKRKSYLKIAKDDKDYWFRYWDEPGNVILDIIRKPYKEDPNYWAIAFKSYHSNGKLYQNGYFLSELQAIGNRPKVAVWNTFSRDSILKDKIEYNFWNEVTNYFAKGMSYYDSGQKKVHLEWDSNTRLFYYESYYKDGTRSVDCIFPLSALVSKHSPTLYELLRTDTAIKDLIKNLREGIGAVKYTIYYTNGKPYETKKKFTNKIIRLDTNGNTLYDIGGSFPPLPKGTTICDLSPGNKKRRKCNWLTDSDFIPKDGYYWIINPSTNEISLSQYMNGKKNRAYERYYRNGGLKELYHYVNDHRDGPFEERFENGALKKRGNYINDKLNGVLEEFTDHGILVSEGSYENGVRTGKWLLQFDTFKSAIGTMVDDQFEGETKIINPYTGLLLKEGVVKNGSKTGEWTLYNLDLETSYPNTKGSFGTTKIQMPNEPVFLKDEKPQSIHEFPIFPGCEGESNLSSCFNQKIGYHISAKLKFPKDAIGYRFDAQVIVKFIIDKTGYPKNIEVLSLRGDFDSYVSTESNNNVKIQELKKAFKNEAIRVISELPNITPGKSYGNQVSTPFVIPISFSEQ</sequence>
<dbReference type="Gene3D" id="3.90.930.1">
    <property type="match status" value="1"/>
</dbReference>
<reference evidence="3" key="1">
    <citation type="journal article" date="2019" name="Int. J. Syst. Evol. Microbiol.">
        <title>The Global Catalogue of Microorganisms (GCM) 10K type strain sequencing project: providing services to taxonomists for standard genome sequencing and annotation.</title>
        <authorList>
            <consortium name="The Broad Institute Genomics Platform"/>
            <consortium name="The Broad Institute Genome Sequencing Center for Infectious Disease"/>
            <person name="Wu L."/>
            <person name="Ma J."/>
        </authorList>
    </citation>
    <scope>NUCLEOTIDE SEQUENCE [LARGE SCALE GENOMIC DNA]</scope>
    <source>
        <strain evidence="3">KCTC 52274</strain>
    </source>
</reference>
<proteinExistence type="predicted"/>
<evidence type="ECO:0000256" key="1">
    <source>
        <dbReference type="SAM" id="SignalP"/>
    </source>
</evidence>
<feature type="signal peptide" evidence="1">
    <location>
        <begin position="1"/>
        <end position="18"/>
    </location>
</feature>
<dbReference type="RefSeq" id="WP_378293857.1">
    <property type="nucleotide sequence ID" value="NZ_JBHULE010000019.1"/>
</dbReference>
<comment type="caution">
    <text evidence="2">The sequence shown here is derived from an EMBL/GenBank/DDBJ whole genome shotgun (WGS) entry which is preliminary data.</text>
</comment>
<dbReference type="SUPFAM" id="SSF82185">
    <property type="entry name" value="Histone H3 K4-specific methyltransferase SET7/9 N-terminal domain"/>
    <property type="match status" value="2"/>
</dbReference>
<feature type="chain" id="PRO_5045890847" description="TonB C-terminal domain-containing protein" evidence="1">
    <location>
        <begin position="19"/>
        <end position="626"/>
    </location>
</feature>
<dbReference type="Proteomes" id="UP001597319">
    <property type="component" value="Unassembled WGS sequence"/>
</dbReference>
<keyword evidence="1" id="KW-0732">Signal</keyword>